<evidence type="ECO:0000313" key="3">
    <source>
        <dbReference type="Proteomes" id="UP001432222"/>
    </source>
</evidence>
<keyword evidence="3" id="KW-1185">Reference proteome</keyword>
<dbReference type="EMBL" id="CP108110">
    <property type="protein sequence ID" value="WUQ83625.1"/>
    <property type="molecule type" value="Genomic_DNA"/>
</dbReference>
<reference evidence="2" key="1">
    <citation type="submission" date="2022-10" db="EMBL/GenBank/DDBJ databases">
        <title>The complete genomes of actinobacterial strains from the NBC collection.</title>
        <authorList>
            <person name="Joergensen T.S."/>
            <person name="Alvarez Arevalo M."/>
            <person name="Sterndorff E.B."/>
            <person name="Faurdal D."/>
            <person name="Vuksanovic O."/>
            <person name="Mourched A.-S."/>
            <person name="Charusanti P."/>
            <person name="Shaw S."/>
            <person name="Blin K."/>
            <person name="Weber T."/>
        </authorList>
    </citation>
    <scope>NUCLEOTIDE SEQUENCE</scope>
    <source>
        <strain evidence="2">NBC_00222</strain>
    </source>
</reference>
<evidence type="ECO:0000313" key="2">
    <source>
        <dbReference type="EMBL" id="WUQ83625.1"/>
    </source>
</evidence>
<proteinExistence type="predicted"/>
<evidence type="ECO:0008006" key="4">
    <source>
        <dbReference type="Google" id="ProtNLM"/>
    </source>
</evidence>
<evidence type="ECO:0000313" key="1">
    <source>
        <dbReference type="EMBL" id="WUQ82628.1"/>
    </source>
</evidence>
<dbReference type="RefSeq" id="WP_328953683.1">
    <property type="nucleotide sequence ID" value="NZ_CP108110.1"/>
</dbReference>
<accession>A0ABZ1TZ60</accession>
<organism evidence="2 3">
    <name type="scientific">Kitasatospora purpeofusca</name>
    <dbReference type="NCBI Taxonomy" id="67352"/>
    <lineage>
        <taxon>Bacteria</taxon>
        <taxon>Bacillati</taxon>
        <taxon>Actinomycetota</taxon>
        <taxon>Actinomycetes</taxon>
        <taxon>Kitasatosporales</taxon>
        <taxon>Streptomycetaceae</taxon>
        <taxon>Kitasatospora</taxon>
    </lineage>
</organism>
<dbReference type="EMBL" id="CP108110">
    <property type="protein sequence ID" value="WUQ82628.1"/>
    <property type="molecule type" value="Genomic_DNA"/>
</dbReference>
<gene>
    <name evidence="1" type="ORF">OHA16_06295</name>
    <name evidence="2" type="ORF">OHA16_11995</name>
</gene>
<dbReference type="Proteomes" id="UP001432222">
    <property type="component" value="Chromosome"/>
</dbReference>
<name>A0ABZ1TZ60_9ACTN</name>
<protein>
    <recommendedName>
        <fullName evidence="4">Golgi phosphoprotein 3 GPP34</fullName>
    </recommendedName>
</protein>
<sequence length="231" mass="25441">MPPKKPTAPAWLEFPGAQEIMDRAVPLVGPARESRDFGPLAEVVFETALLFANAEGRPDLRRESYAARQWMSALLDTAGVKAPPMSSPEIRAAAKKARDSILQGVRGALSPVRVRWVLSLSPEDLSRRFPGLLSSDEVFEYYKIIPKAQREVRIDRYNRRTSLQKLGALLADDEPTIVPADGPDVIHALHRLATALSPNVFNGADVETKKLLRQELAETRAALLALEDALS</sequence>